<dbReference type="OrthoDB" id="5295627at2759"/>
<reference evidence="2" key="1">
    <citation type="journal article" date="2017" name="Genome Biol.">
        <title>Comparative genomics reveals high biological diversity and specific adaptations in the industrially and medically important fungal genus Aspergillus.</title>
        <authorList>
            <person name="de Vries R.P."/>
            <person name="Riley R."/>
            <person name="Wiebenga A."/>
            <person name="Aguilar-Osorio G."/>
            <person name="Amillis S."/>
            <person name="Uchima C.A."/>
            <person name="Anderluh G."/>
            <person name="Asadollahi M."/>
            <person name="Askin M."/>
            <person name="Barry K."/>
            <person name="Battaglia E."/>
            <person name="Bayram O."/>
            <person name="Benocci T."/>
            <person name="Braus-Stromeyer S.A."/>
            <person name="Caldana C."/>
            <person name="Canovas D."/>
            <person name="Cerqueira G.C."/>
            <person name="Chen F."/>
            <person name="Chen W."/>
            <person name="Choi C."/>
            <person name="Clum A."/>
            <person name="Dos Santos R.A."/>
            <person name="Damasio A.R."/>
            <person name="Diallinas G."/>
            <person name="Emri T."/>
            <person name="Fekete E."/>
            <person name="Flipphi M."/>
            <person name="Freyberg S."/>
            <person name="Gallo A."/>
            <person name="Gournas C."/>
            <person name="Habgood R."/>
            <person name="Hainaut M."/>
            <person name="Harispe M.L."/>
            <person name="Henrissat B."/>
            <person name="Hilden K.S."/>
            <person name="Hope R."/>
            <person name="Hossain A."/>
            <person name="Karabika E."/>
            <person name="Karaffa L."/>
            <person name="Karanyi Z."/>
            <person name="Krasevec N."/>
            <person name="Kuo A."/>
            <person name="Kusch H."/>
            <person name="LaButti K."/>
            <person name="Lagendijk E.L."/>
            <person name="Lapidus A."/>
            <person name="Levasseur A."/>
            <person name="Lindquist E."/>
            <person name="Lipzen A."/>
            <person name="Logrieco A.F."/>
            <person name="MacCabe A."/>
            <person name="Maekelae M.R."/>
            <person name="Malavazi I."/>
            <person name="Melin P."/>
            <person name="Meyer V."/>
            <person name="Mielnichuk N."/>
            <person name="Miskei M."/>
            <person name="Molnar A.P."/>
            <person name="Mule G."/>
            <person name="Ngan C.Y."/>
            <person name="Orejas M."/>
            <person name="Orosz E."/>
            <person name="Ouedraogo J.P."/>
            <person name="Overkamp K.M."/>
            <person name="Park H.-S."/>
            <person name="Perrone G."/>
            <person name="Piumi F."/>
            <person name="Punt P.J."/>
            <person name="Ram A.F."/>
            <person name="Ramon A."/>
            <person name="Rauscher S."/>
            <person name="Record E."/>
            <person name="Riano-Pachon D.M."/>
            <person name="Robert V."/>
            <person name="Roehrig J."/>
            <person name="Ruller R."/>
            <person name="Salamov A."/>
            <person name="Salih N.S."/>
            <person name="Samson R.A."/>
            <person name="Sandor E."/>
            <person name="Sanguinetti M."/>
            <person name="Schuetze T."/>
            <person name="Sepcic K."/>
            <person name="Shelest E."/>
            <person name="Sherlock G."/>
            <person name="Sophianopoulou V."/>
            <person name="Squina F.M."/>
            <person name="Sun H."/>
            <person name="Susca A."/>
            <person name="Todd R.B."/>
            <person name="Tsang A."/>
            <person name="Unkles S.E."/>
            <person name="van de Wiele N."/>
            <person name="van Rossen-Uffink D."/>
            <person name="Oliveira J.V."/>
            <person name="Vesth T.C."/>
            <person name="Visser J."/>
            <person name="Yu J.-H."/>
            <person name="Zhou M."/>
            <person name="Andersen M.R."/>
            <person name="Archer D.B."/>
            <person name="Baker S.E."/>
            <person name="Benoit I."/>
            <person name="Brakhage A.A."/>
            <person name="Braus G.H."/>
            <person name="Fischer R."/>
            <person name="Frisvad J.C."/>
            <person name="Goldman G.H."/>
            <person name="Houbraken J."/>
            <person name="Oakley B."/>
            <person name="Pocsi I."/>
            <person name="Scazzocchio C."/>
            <person name="Seiboth B."/>
            <person name="vanKuyk P.A."/>
            <person name="Wortman J."/>
            <person name="Dyer P.S."/>
            <person name="Grigoriev I.V."/>
        </authorList>
    </citation>
    <scope>NUCLEOTIDE SEQUENCE [LARGE SCALE GENOMIC DNA]</scope>
    <source>
        <strain evidence="2">CBS 506.65</strain>
    </source>
</reference>
<dbReference type="InterPro" id="IPR049232">
    <property type="entry name" value="DUF6829"/>
</dbReference>
<evidence type="ECO:0000313" key="1">
    <source>
        <dbReference type="EMBL" id="OJJ42095.1"/>
    </source>
</evidence>
<dbReference type="STRING" id="1073090.A0A1L9S4K8"/>
<dbReference type="EMBL" id="KV878369">
    <property type="protein sequence ID" value="OJJ42095.1"/>
    <property type="molecule type" value="Genomic_DNA"/>
</dbReference>
<dbReference type="AlphaFoldDB" id="A0A1L9S4K8"/>
<dbReference type="Proteomes" id="UP000184188">
    <property type="component" value="Unassembled WGS sequence"/>
</dbReference>
<dbReference type="GeneID" id="34610803"/>
<sequence>MESLVNIINNGSFPSLDDASLIQLLYQAFASEIDRLKRVPPRHEGDGSPPRGSLGAEGLTPSRLLFGEDFCEVNRSITNILAVRWVLADQYDALTLGQSPTLRLSRDTFCAFQAYAQPILAHPEQCLALVVALIVGDMGKDPQMEDDVAAKREGKEPGNRNHDELLAHAVAVGLLDAPLGILPAPQRRDVILGIDVGATLNIPQLMQGENVPGSLQCILRFQDNPSAFHLKYLEILFDVAGSAAHLDARGAVSMIEPVCRSILQALPILEEVIAGRTSLRQAYDHVLQNRGQMLAAKGFSSLSTDSPSDRALLRVLAMGRVADPLLAEQFQDAFYSLPDATRSALVHGLNADGCEDEPAVVLYYMPSVFVEALRVLHDAQRQTRQTALHSLMGFMARTLQVSLDGGDWIVERDVSPVREIVASPAFCQDPHILDDYVLEQ</sequence>
<protein>
    <submittedName>
        <fullName evidence="1">Uncharacterized protein</fullName>
    </submittedName>
</protein>
<dbReference type="Pfam" id="PF20717">
    <property type="entry name" value="DUF6829"/>
    <property type="match status" value="1"/>
</dbReference>
<accession>A0A1L9S4K8</accession>
<gene>
    <name evidence="1" type="ORF">ASPZODRAFT_137485</name>
</gene>
<dbReference type="VEuPathDB" id="FungiDB:ASPZODRAFT_137485"/>
<name>A0A1L9S4K8_9EURO</name>
<organism evidence="1 2">
    <name type="scientific">Penicilliopsis zonata CBS 506.65</name>
    <dbReference type="NCBI Taxonomy" id="1073090"/>
    <lineage>
        <taxon>Eukaryota</taxon>
        <taxon>Fungi</taxon>
        <taxon>Dikarya</taxon>
        <taxon>Ascomycota</taxon>
        <taxon>Pezizomycotina</taxon>
        <taxon>Eurotiomycetes</taxon>
        <taxon>Eurotiomycetidae</taxon>
        <taxon>Eurotiales</taxon>
        <taxon>Aspergillaceae</taxon>
        <taxon>Penicilliopsis</taxon>
    </lineage>
</organism>
<dbReference type="RefSeq" id="XP_022576605.1">
    <property type="nucleotide sequence ID" value="XM_022724338.1"/>
</dbReference>
<evidence type="ECO:0000313" key="2">
    <source>
        <dbReference type="Proteomes" id="UP000184188"/>
    </source>
</evidence>
<proteinExistence type="predicted"/>
<keyword evidence="2" id="KW-1185">Reference proteome</keyword>